<dbReference type="Pfam" id="PF00535">
    <property type="entry name" value="Glycos_transf_2"/>
    <property type="match status" value="1"/>
</dbReference>
<dbReference type="PANTHER" id="PTHR43646:SF2">
    <property type="entry name" value="GLYCOSYLTRANSFERASE 2-LIKE DOMAIN-CONTAINING PROTEIN"/>
    <property type="match status" value="1"/>
</dbReference>
<comment type="subcellular location">
    <subcellularLocation>
        <location evidence="1">Cell membrane</location>
    </subcellularLocation>
</comment>
<feature type="transmembrane region" description="Helical" evidence="6">
    <location>
        <begin position="334"/>
        <end position="351"/>
    </location>
</feature>
<keyword evidence="6" id="KW-0812">Transmembrane</keyword>
<evidence type="ECO:0000256" key="4">
    <source>
        <dbReference type="ARBA" id="ARBA00022679"/>
    </source>
</evidence>
<organism evidence="8 9">
    <name type="scientific">Mucilaginibacter boryungensis</name>
    <dbReference type="NCBI Taxonomy" id="768480"/>
    <lineage>
        <taxon>Bacteria</taxon>
        <taxon>Pseudomonadati</taxon>
        <taxon>Bacteroidota</taxon>
        <taxon>Sphingobacteriia</taxon>
        <taxon>Sphingobacteriales</taxon>
        <taxon>Sphingobacteriaceae</taxon>
        <taxon>Mucilaginibacter</taxon>
    </lineage>
</organism>
<sequence>MFIVLSAIFFFIILRFVVSLFNFLSDPKLRRVVKPYHHLVSILIPARNEEANIIRLLQSIRQQDYQDYEVIVLDDNSTDNTYHLCREFAGNHSKFSIIRGNPLPPDWLGKNYACFQLAKQAKGKLLLFLDADTIIEPGLINSALHRMYVKKLGLLSLFPNQQIQRFGEHLVVPLVHYILLNLLPLQLVYLLRNRMFSAASGQFMLFDAAIYHQHQWHHEVRHKVVEDVEIMRLVKSAGYNAETLLANNLISSRMYHSYREAINGFSKNILAAFNYNVFSLLIFLIILLGGPLIVITTLNLNLIAMLCGLIALNRIMISLTAGQSPWKNVLLHPVQMLSLMVIAFLAIQRYLTRTTVWKGRKV</sequence>
<dbReference type="PANTHER" id="PTHR43646">
    <property type="entry name" value="GLYCOSYLTRANSFERASE"/>
    <property type="match status" value="1"/>
</dbReference>
<evidence type="ECO:0000313" key="8">
    <source>
        <dbReference type="EMBL" id="MBE9668498.1"/>
    </source>
</evidence>
<evidence type="ECO:0000259" key="7">
    <source>
        <dbReference type="Pfam" id="PF00535"/>
    </source>
</evidence>
<dbReference type="Gene3D" id="3.90.550.10">
    <property type="entry name" value="Spore Coat Polysaccharide Biosynthesis Protein SpsA, Chain A"/>
    <property type="match status" value="1"/>
</dbReference>
<proteinExistence type="predicted"/>
<keyword evidence="3" id="KW-0328">Glycosyltransferase</keyword>
<evidence type="ECO:0000256" key="5">
    <source>
        <dbReference type="ARBA" id="ARBA00023136"/>
    </source>
</evidence>
<dbReference type="EMBL" id="JADFFM010000002">
    <property type="protein sequence ID" value="MBE9668498.1"/>
    <property type="molecule type" value="Genomic_DNA"/>
</dbReference>
<evidence type="ECO:0000256" key="3">
    <source>
        <dbReference type="ARBA" id="ARBA00022676"/>
    </source>
</evidence>
<evidence type="ECO:0000256" key="2">
    <source>
        <dbReference type="ARBA" id="ARBA00022475"/>
    </source>
</evidence>
<feature type="transmembrane region" description="Helical" evidence="6">
    <location>
        <begin position="6"/>
        <end position="24"/>
    </location>
</feature>
<feature type="domain" description="Glycosyltransferase 2-like" evidence="7">
    <location>
        <begin position="41"/>
        <end position="147"/>
    </location>
</feature>
<dbReference type="InterPro" id="IPR029044">
    <property type="entry name" value="Nucleotide-diphossugar_trans"/>
</dbReference>
<dbReference type="InterPro" id="IPR001173">
    <property type="entry name" value="Glyco_trans_2-like"/>
</dbReference>
<protein>
    <submittedName>
        <fullName evidence="8">Glycosyltransferase family 2 protein</fullName>
    </submittedName>
</protein>
<reference evidence="8 9" key="1">
    <citation type="submission" date="2020-10" db="EMBL/GenBank/DDBJ databases">
        <title>Mucilaginibacter mali sp. nov., isolated from rhizosphere soil of apple orchard.</title>
        <authorList>
            <person name="Lee J.-S."/>
            <person name="Kim H.S."/>
            <person name="Kim J.-S."/>
        </authorList>
    </citation>
    <scope>NUCLEOTIDE SEQUENCE [LARGE SCALE GENOMIC DNA]</scope>
    <source>
        <strain evidence="8 9">KCTC 23157</strain>
    </source>
</reference>
<comment type="caution">
    <text evidence="8">The sequence shown here is derived from an EMBL/GenBank/DDBJ whole genome shotgun (WGS) entry which is preliminary data.</text>
</comment>
<evidence type="ECO:0000256" key="6">
    <source>
        <dbReference type="SAM" id="Phobius"/>
    </source>
</evidence>
<keyword evidence="4" id="KW-0808">Transferase</keyword>
<dbReference type="CDD" id="cd06423">
    <property type="entry name" value="CESA_like"/>
    <property type="match status" value="1"/>
</dbReference>
<feature type="transmembrane region" description="Helical" evidence="6">
    <location>
        <begin position="170"/>
        <end position="191"/>
    </location>
</feature>
<keyword evidence="5 6" id="KW-0472">Membrane</keyword>
<keyword evidence="6" id="KW-1133">Transmembrane helix</keyword>
<dbReference type="Proteomes" id="UP000632774">
    <property type="component" value="Unassembled WGS sequence"/>
</dbReference>
<accession>A0ABR9XM85</accession>
<evidence type="ECO:0000256" key="1">
    <source>
        <dbReference type="ARBA" id="ARBA00004236"/>
    </source>
</evidence>
<gene>
    <name evidence="8" type="ORF">IRJ18_19160</name>
</gene>
<evidence type="ECO:0000313" key="9">
    <source>
        <dbReference type="Proteomes" id="UP000632774"/>
    </source>
</evidence>
<feature type="transmembrane region" description="Helical" evidence="6">
    <location>
        <begin position="302"/>
        <end position="322"/>
    </location>
</feature>
<dbReference type="RefSeq" id="WP_194107897.1">
    <property type="nucleotide sequence ID" value="NZ_JADFFM010000002.1"/>
</dbReference>
<name>A0ABR9XM85_9SPHI</name>
<feature type="transmembrane region" description="Helical" evidence="6">
    <location>
        <begin position="275"/>
        <end position="295"/>
    </location>
</feature>
<keyword evidence="9" id="KW-1185">Reference proteome</keyword>
<keyword evidence="2" id="KW-1003">Cell membrane</keyword>
<dbReference type="SUPFAM" id="SSF53448">
    <property type="entry name" value="Nucleotide-diphospho-sugar transferases"/>
    <property type="match status" value="1"/>
</dbReference>